<dbReference type="SUPFAM" id="SSF47384">
    <property type="entry name" value="Homodimeric domain of signal transducing histidine kinase"/>
    <property type="match status" value="1"/>
</dbReference>
<feature type="transmembrane region" description="Helical" evidence="11">
    <location>
        <begin position="157"/>
        <end position="180"/>
    </location>
</feature>
<feature type="domain" description="HAMP" evidence="13">
    <location>
        <begin position="178"/>
        <end position="231"/>
    </location>
</feature>
<dbReference type="GO" id="GO:0005524">
    <property type="term" value="F:ATP binding"/>
    <property type="evidence" value="ECO:0007669"/>
    <property type="project" value="UniProtKB-KW"/>
</dbReference>
<dbReference type="SUPFAM" id="SSF158472">
    <property type="entry name" value="HAMP domain-like"/>
    <property type="match status" value="1"/>
</dbReference>
<keyword evidence="14" id="KW-0067">ATP-binding</keyword>
<evidence type="ECO:0000256" key="8">
    <source>
        <dbReference type="ARBA" id="ARBA00022989"/>
    </source>
</evidence>
<dbReference type="InterPro" id="IPR050428">
    <property type="entry name" value="TCS_sensor_his_kinase"/>
</dbReference>
<keyword evidence="6 11" id="KW-0812">Transmembrane</keyword>
<protein>
    <recommendedName>
        <fullName evidence="3">histidine kinase</fullName>
        <ecNumber evidence="3">2.7.13.3</ecNumber>
    </recommendedName>
</protein>
<evidence type="ECO:0000256" key="6">
    <source>
        <dbReference type="ARBA" id="ARBA00022692"/>
    </source>
</evidence>
<evidence type="ECO:0000259" key="13">
    <source>
        <dbReference type="PROSITE" id="PS50885"/>
    </source>
</evidence>
<dbReference type="Pfam" id="PF00512">
    <property type="entry name" value="HisKA"/>
    <property type="match status" value="1"/>
</dbReference>
<dbReference type="Gene3D" id="6.10.340.10">
    <property type="match status" value="1"/>
</dbReference>
<keyword evidence="7" id="KW-0418">Kinase</keyword>
<dbReference type="PROSITE" id="PS50109">
    <property type="entry name" value="HIS_KIN"/>
    <property type="match status" value="1"/>
</dbReference>
<accession>A0ABV7X907</accession>
<dbReference type="EC" id="2.7.13.3" evidence="3"/>
<keyword evidence="15" id="KW-1185">Reference proteome</keyword>
<keyword evidence="10 11" id="KW-0472">Membrane</keyword>
<dbReference type="Proteomes" id="UP001595615">
    <property type="component" value="Unassembled WGS sequence"/>
</dbReference>
<dbReference type="Gene3D" id="3.30.565.10">
    <property type="entry name" value="Histidine kinase-like ATPase, C-terminal domain"/>
    <property type="match status" value="1"/>
</dbReference>
<dbReference type="EMBL" id="JBHRXV010000004">
    <property type="protein sequence ID" value="MFC3712188.1"/>
    <property type="molecule type" value="Genomic_DNA"/>
</dbReference>
<dbReference type="CDD" id="cd06225">
    <property type="entry name" value="HAMP"/>
    <property type="match status" value="1"/>
</dbReference>
<evidence type="ECO:0000313" key="14">
    <source>
        <dbReference type="EMBL" id="MFC3712188.1"/>
    </source>
</evidence>
<name>A0ABV7X907_9SPHN</name>
<evidence type="ECO:0000313" key="15">
    <source>
        <dbReference type="Proteomes" id="UP001595615"/>
    </source>
</evidence>
<evidence type="ECO:0000256" key="10">
    <source>
        <dbReference type="ARBA" id="ARBA00023136"/>
    </source>
</evidence>
<dbReference type="SMART" id="SM00304">
    <property type="entry name" value="HAMP"/>
    <property type="match status" value="1"/>
</dbReference>
<feature type="transmembrane region" description="Helical" evidence="11">
    <location>
        <begin position="12"/>
        <end position="32"/>
    </location>
</feature>
<comment type="caution">
    <text evidence="14">The sequence shown here is derived from an EMBL/GenBank/DDBJ whole genome shotgun (WGS) entry which is preliminary data.</text>
</comment>
<evidence type="ECO:0000256" key="1">
    <source>
        <dbReference type="ARBA" id="ARBA00000085"/>
    </source>
</evidence>
<sequence>MRLFRSLTFRLALIYLALFAISVALLLAVTWWSTVIQPIEDVEESVLAEADALADIYIVDGRRALEAALAQRATTISERKAFHAFTGTDGGIVANLPTWPSRASSGFARFEADLYVDGDEDDYEALVYEQVFKDGARLFVGRDVEDIAEREELIQQMLLWGAAAVLVLGLAGGVVMSLAVGRRIEAVNATARKVIAGDLSGRVPTRGSGDDFDQLGDTLNDMLGRIEELVEAVSRVSDSIAHELRTPLARLQADLGELGAARDPAARAELLDAAMAEAARLQATFDSLLRIARLETGRHSIDRKPVHLEALLRDAADFYAPEIEAQGRTLDVEIAKGLATSGDANLLFQAVTNLLDNALKHAPGGSRIRLTGRQERGAVIEVADDGPGIPAEHRDRVTERFYRVPGSDGRPGLGLGLSVVAAVARAHGGALELADGAPGLVVRLRLPA</sequence>
<comment type="subcellular location">
    <subcellularLocation>
        <location evidence="2">Membrane</location>
    </subcellularLocation>
</comment>
<comment type="catalytic activity">
    <reaction evidence="1">
        <text>ATP + protein L-histidine = ADP + protein N-phospho-L-histidine.</text>
        <dbReference type="EC" id="2.7.13.3"/>
    </reaction>
</comment>
<gene>
    <name evidence="14" type="ORF">ACFOMD_06385</name>
</gene>
<dbReference type="SUPFAM" id="SSF55874">
    <property type="entry name" value="ATPase domain of HSP90 chaperone/DNA topoisomerase II/histidine kinase"/>
    <property type="match status" value="1"/>
</dbReference>
<reference evidence="15" key="1">
    <citation type="journal article" date="2019" name="Int. J. Syst. Evol. Microbiol.">
        <title>The Global Catalogue of Microorganisms (GCM) 10K type strain sequencing project: providing services to taxonomists for standard genome sequencing and annotation.</title>
        <authorList>
            <consortium name="The Broad Institute Genomics Platform"/>
            <consortium name="The Broad Institute Genome Sequencing Center for Infectious Disease"/>
            <person name="Wu L."/>
            <person name="Ma J."/>
        </authorList>
    </citation>
    <scope>NUCLEOTIDE SEQUENCE [LARGE SCALE GENOMIC DNA]</scope>
    <source>
        <strain evidence="15">KCTC 42644</strain>
    </source>
</reference>
<evidence type="ECO:0000256" key="3">
    <source>
        <dbReference type="ARBA" id="ARBA00012438"/>
    </source>
</evidence>
<evidence type="ECO:0000256" key="5">
    <source>
        <dbReference type="ARBA" id="ARBA00022679"/>
    </source>
</evidence>
<proteinExistence type="predicted"/>
<dbReference type="RefSeq" id="WP_380858578.1">
    <property type="nucleotide sequence ID" value="NZ_JBHRXV010000004.1"/>
</dbReference>
<keyword evidence="9" id="KW-0902">Two-component regulatory system</keyword>
<dbReference type="PANTHER" id="PTHR45436">
    <property type="entry name" value="SENSOR HISTIDINE KINASE YKOH"/>
    <property type="match status" value="1"/>
</dbReference>
<dbReference type="SMART" id="SM00387">
    <property type="entry name" value="HATPase_c"/>
    <property type="match status" value="1"/>
</dbReference>
<keyword evidence="4" id="KW-0597">Phosphoprotein</keyword>
<dbReference type="InterPro" id="IPR036097">
    <property type="entry name" value="HisK_dim/P_sf"/>
</dbReference>
<dbReference type="CDD" id="cd00075">
    <property type="entry name" value="HATPase"/>
    <property type="match status" value="1"/>
</dbReference>
<dbReference type="InterPro" id="IPR005467">
    <property type="entry name" value="His_kinase_dom"/>
</dbReference>
<feature type="domain" description="Histidine kinase" evidence="12">
    <location>
        <begin position="239"/>
        <end position="448"/>
    </location>
</feature>
<dbReference type="SMART" id="SM00388">
    <property type="entry name" value="HisKA"/>
    <property type="match status" value="1"/>
</dbReference>
<organism evidence="14 15">
    <name type="scientific">Sphingoaurantiacus capsulatus</name>
    <dbReference type="NCBI Taxonomy" id="1771310"/>
    <lineage>
        <taxon>Bacteria</taxon>
        <taxon>Pseudomonadati</taxon>
        <taxon>Pseudomonadota</taxon>
        <taxon>Alphaproteobacteria</taxon>
        <taxon>Sphingomonadales</taxon>
        <taxon>Sphingosinicellaceae</taxon>
        <taxon>Sphingoaurantiacus</taxon>
    </lineage>
</organism>
<evidence type="ECO:0000256" key="2">
    <source>
        <dbReference type="ARBA" id="ARBA00004370"/>
    </source>
</evidence>
<evidence type="ECO:0000256" key="9">
    <source>
        <dbReference type="ARBA" id="ARBA00023012"/>
    </source>
</evidence>
<keyword evidence="5" id="KW-0808">Transferase</keyword>
<dbReference type="InterPro" id="IPR004358">
    <property type="entry name" value="Sig_transdc_His_kin-like_C"/>
</dbReference>
<keyword evidence="14" id="KW-0547">Nucleotide-binding</keyword>
<dbReference type="InterPro" id="IPR003660">
    <property type="entry name" value="HAMP_dom"/>
</dbReference>
<evidence type="ECO:0000256" key="7">
    <source>
        <dbReference type="ARBA" id="ARBA00022777"/>
    </source>
</evidence>
<dbReference type="PANTHER" id="PTHR45436:SF8">
    <property type="entry name" value="HISTIDINE KINASE"/>
    <property type="match status" value="1"/>
</dbReference>
<dbReference type="CDD" id="cd00082">
    <property type="entry name" value="HisKA"/>
    <property type="match status" value="1"/>
</dbReference>
<dbReference type="InterPro" id="IPR036890">
    <property type="entry name" value="HATPase_C_sf"/>
</dbReference>
<keyword evidence="8 11" id="KW-1133">Transmembrane helix</keyword>
<dbReference type="PROSITE" id="PS50885">
    <property type="entry name" value="HAMP"/>
    <property type="match status" value="1"/>
</dbReference>
<dbReference type="Pfam" id="PF02518">
    <property type="entry name" value="HATPase_c"/>
    <property type="match status" value="1"/>
</dbReference>
<evidence type="ECO:0000259" key="12">
    <source>
        <dbReference type="PROSITE" id="PS50109"/>
    </source>
</evidence>
<dbReference type="PRINTS" id="PR00344">
    <property type="entry name" value="BCTRLSENSOR"/>
</dbReference>
<dbReference type="Pfam" id="PF00672">
    <property type="entry name" value="HAMP"/>
    <property type="match status" value="1"/>
</dbReference>
<evidence type="ECO:0000256" key="11">
    <source>
        <dbReference type="SAM" id="Phobius"/>
    </source>
</evidence>
<dbReference type="InterPro" id="IPR003661">
    <property type="entry name" value="HisK_dim/P_dom"/>
</dbReference>
<evidence type="ECO:0000256" key="4">
    <source>
        <dbReference type="ARBA" id="ARBA00022553"/>
    </source>
</evidence>
<dbReference type="InterPro" id="IPR003594">
    <property type="entry name" value="HATPase_dom"/>
</dbReference>
<dbReference type="Gene3D" id="1.10.287.130">
    <property type="match status" value="1"/>
</dbReference>